<dbReference type="EMBL" id="SWFT01000103">
    <property type="protein sequence ID" value="KAA8901406.1"/>
    <property type="molecule type" value="Genomic_DNA"/>
</dbReference>
<name>A0A642UM20_DIURU</name>
<dbReference type="RefSeq" id="XP_034011931.1">
    <property type="nucleotide sequence ID" value="XM_034156000.1"/>
</dbReference>
<dbReference type="VEuPathDB" id="FungiDB:DIURU_003258"/>
<dbReference type="AlphaFoldDB" id="A0A642UM20"/>
<organism evidence="1 2">
    <name type="scientific">Diutina rugosa</name>
    <name type="common">Yeast</name>
    <name type="synonym">Candida rugosa</name>
    <dbReference type="NCBI Taxonomy" id="5481"/>
    <lineage>
        <taxon>Eukaryota</taxon>
        <taxon>Fungi</taxon>
        <taxon>Dikarya</taxon>
        <taxon>Ascomycota</taxon>
        <taxon>Saccharomycotina</taxon>
        <taxon>Pichiomycetes</taxon>
        <taxon>Debaryomycetaceae</taxon>
        <taxon>Diutina</taxon>
    </lineage>
</organism>
<evidence type="ECO:0000313" key="1">
    <source>
        <dbReference type="EMBL" id="KAA8901406.1"/>
    </source>
</evidence>
<proteinExistence type="predicted"/>
<gene>
    <name evidence="1" type="ORF">DIURU_003258</name>
</gene>
<sequence length="114" mass="12561">MSISPRSSSVTVVDDDDLPSSPKYEAQIFMLGQYFQHGNLAEAAEIAGVPEVIAKIAAQREKSQTDKIPMEHADREALKRILASLDEDSVDPIVVDFLRANCEPWTPANIFESS</sequence>
<reference evidence="1 2" key="1">
    <citation type="submission" date="2019-07" db="EMBL/GenBank/DDBJ databases">
        <title>Genome assembly of two rare yeast pathogens: Diutina rugosa and Trichomonascus ciferrii.</title>
        <authorList>
            <person name="Mixao V."/>
            <person name="Saus E."/>
            <person name="Hansen A."/>
            <person name="Lass-Flor C."/>
            <person name="Gabaldon T."/>
        </authorList>
    </citation>
    <scope>NUCLEOTIDE SEQUENCE [LARGE SCALE GENOMIC DNA]</scope>
    <source>
        <strain evidence="1 2">CBS 613</strain>
    </source>
</reference>
<protein>
    <submittedName>
        <fullName evidence="1">Uncharacterized protein</fullName>
    </submittedName>
</protein>
<dbReference type="Proteomes" id="UP000449547">
    <property type="component" value="Unassembled WGS sequence"/>
</dbReference>
<accession>A0A642UM20</accession>
<evidence type="ECO:0000313" key="2">
    <source>
        <dbReference type="Proteomes" id="UP000449547"/>
    </source>
</evidence>
<keyword evidence="2" id="KW-1185">Reference proteome</keyword>
<comment type="caution">
    <text evidence="1">The sequence shown here is derived from an EMBL/GenBank/DDBJ whole genome shotgun (WGS) entry which is preliminary data.</text>
</comment>
<dbReference type="GeneID" id="54781909"/>